<evidence type="ECO:0000313" key="3">
    <source>
        <dbReference type="Proteomes" id="UP000326711"/>
    </source>
</evidence>
<keyword evidence="3" id="KW-1185">Reference proteome</keyword>
<dbReference type="KEGG" id="cuo:CUROG_08060"/>
<reference evidence="3" key="1">
    <citation type="submission" date="2019-10" db="EMBL/GenBank/DDBJ databases">
        <title>Complete genome sequence of Corynebacterium urogenitalis DSM 108747, isolated from the genital tract of a cow.</title>
        <authorList>
            <person name="Ruckert C."/>
            <person name="Ballas P."/>
            <person name="Wagener K."/>
            <person name="Drillich M."/>
            <person name="Kaempfer P."/>
            <person name="Busse H.-J."/>
            <person name="Ehling-Schulz M."/>
        </authorList>
    </citation>
    <scope>NUCLEOTIDE SEQUENCE [LARGE SCALE GENOMIC DNA]</scope>
    <source>
        <strain evidence="3">LMM 1652</strain>
    </source>
</reference>
<dbReference type="EMBL" id="CP045032">
    <property type="protein sequence ID" value="QFQ02960.1"/>
    <property type="molecule type" value="Genomic_DNA"/>
</dbReference>
<accession>A0A5J6ZDI7</accession>
<gene>
    <name evidence="2" type="ORF">CUROG_08060</name>
</gene>
<proteinExistence type="predicted"/>
<evidence type="ECO:0000313" key="2">
    <source>
        <dbReference type="EMBL" id="QFQ02960.1"/>
    </source>
</evidence>
<organism evidence="2 3">
    <name type="scientific">Corynebacterium urogenitale</name>
    <dbReference type="NCBI Taxonomy" id="2487892"/>
    <lineage>
        <taxon>Bacteria</taxon>
        <taxon>Bacillati</taxon>
        <taxon>Actinomycetota</taxon>
        <taxon>Actinomycetes</taxon>
        <taxon>Mycobacteriales</taxon>
        <taxon>Corynebacteriaceae</taxon>
        <taxon>Corynebacterium</taxon>
    </lineage>
</organism>
<feature type="region of interest" description="Disordered" evidence="1">
    <location>
        <begin position="67"/>
        <end position="88"/>
    </location>
</feature>
<sequence>MLTSRPLHPRHVSFVVKKSPCRRDTTPLGATYHVLLHGGTFAPYVEGKTNILRRRAVDLNLTISPRDSSTNHLYREPLAGDRRCTQEA</sequence>
<dbReference type="Proteomes" id="UP000326711">
    <property type="component" value="Chromosome"/>
</dbReference>
<protein>
    <submittedName>
        <fullName evidence="2">Uncharacterized protein</fullName>
    </submittedName>
</protein>
<evidence type="ECO:0000256" key="1">
    <source>
        <dbReference type="SAM" id="MobiDB-lite"/>
    </source>
</evidence>
<name>A0A5J6ZDI7_9CORY</name>
<dbReference type="AlphaFoldDB" id="A0A5J6ZDI7"/>
<feature type="compositionally biased region" description="Basic and acidic residues" evidence="1">
    <location>
        <begin position="73"/>
        <end position="88"/>
    </location>
</feature>